<evidence type="ECO:0000313" key="2">
    <source>
        <dbReference type="WBParaSite" id="jg24272"/>
    </source>
</evidence>
<keyword evidence="1" id="KW-1185">Reference proteome</keyword>
<evidence type="ECO:0000313" key="1">
    <source>
        <dbReference type="Proteomes" id="UP000887574"/>
    </source>
</evidence>
<dbReference type="WBParaSite" id="jg24272">
    <property type="protein sequence ID" value="jg24272"/>
    <property type="gene ID" value="jg24272"/>
</dbReference>
<dbReference type="Proteomes" id="UP000887574">
    <property type="component" value="Unplaced"/>
</dbReference>
<reference evidence="2" key="1">
    <citation type="submission" date="2022-11" db="UniProtKB">
        <authorList>
            <consortium name="WormBaseParasite"/>
        </authorList>
    </citation>
    <scope>IDENTIFICATION</scope>
</reference>
<dbReference type="AlphaFoldDB" id="A0A915DXN9"/>
<protein>
    <submittedName>
        <fullName evidence="2">Uncharacterized protein</fullName>
    </submittedName>
</protein>
<sequence>MEITISYLLDSHASSELLNHDSSFVLYQVWCSSLFILFFSIPDGALNLEEIVWEVSVVEENTNYFSNSEPVEEEMEERVVTP</sequence>
<organism evidence="1 2">
    <name type="scientific">Ditylenchus dipsaci</name>
    <dbReference type="NCBI Taxonomy" id="166011"/>
    <lineage>
        <taxon>Eukaryota</taxon>
        <taxon>Metazoa</taxon>
        <taxon>Ecdysozoa</taxon>
        <taxon>Nematoda</taxon>
        <taxon>Chromadorea</taxon>
        <taxon>Rhabditida</taxon>
        <taxon>Tylenchina</taxon>
        <taxon>Tylenchomorpha</taxon>
        <taxon>Sphaerularioidea</taxon>
        <taxon>Anguinidae</taxon>
        <taxon>Anguininae</taxon>
        <taxon>Ditylenchus</taxon>
    </lineage>
</organism>
<accession>A0A915DXN9</accession>
<proteinExistence type="predicted"/>
<name>A0A915DXN9_9BILA</name>